<dbReference type="WBParaSite" id="ACRNAN_scaffold7456.g19260.t1">
    <property type="protein sequence ID" value="ACRNAN_scaffold7456.g19260.t1"/>
    <property type="gene ID" value="ACRNAN_scaffold7456.g19260"/>
</dbReference>
<reference evidence="3" key="1">
    <citation type="submission" date="2022-11" db="UniProtKB">
        <authorList>
            <consortium name="WormBaseParasite"/>
        </authorList>
    </citation>
    <scope>IDENTIFICATION</scope>
</reference>
<evidence type="ECO:0000313" key="2">
    <source>
        <dbReference type="Proteomes" id="UP000887540"/>
    </source>
</evidence>
<feature type="compositionally biased region" description="Polar residues" evidence="1">
    <location>
        <begin position="24"/>
        <end position="47"/>
    </location>
</feature>
<keyword evidence="2" id="KW-1185">Reference proteome</keyword>
<protein>
    <submittedName>
        <fullName evidence="3">Uncharacterized protein</fullName>
    </submittedName>
</protein>
<evidence type="ECO:0000313" key="3">
    <source>
        <dbReference type="WBParaSite" id="ACRNAN_scaffold7456.g19260.t1"/>
    </source>
</evidence>
<accession>A0A914EEA7</accession>
<dbReference type="Proteomes" id="UP000887540">
    <property type="component" value="Unplaced"/>
</dbReference>
<name>A0A914EEA7_9BILA</name>
<sequence>MSGNYSNLRSRINPPPQKIPFQQHPRSCQQNFPQGQQSPRGSITSLPPNIHVPIREEHRRMFAKNSKKFVYYNEELVHKFKISNAIISNATTIQNML</sequence>
<proteinExistence type="predicted"/>
<dbReference type="AlphaFoldDB" id="A0A914EEA7"/>
<feature type="region of interest" description="Disordered" evidence="1">
    <location>
        <begin position="1"/>
        <end position="49"/>
    </location>
</feature>
<feature type="compositionally biased region" description="Polar residues" evidence="1">
    <location>
        <begin position="1"/>
        <end position="10"/>
    </location>
</feature>
<organism evidence="2 3">
    <name type="scientific">Acrobeloides nanus</name>
    <dbReference type="NCBI Taxonomy" id="290746"/>
    <lineage>
        <taxon>Eukaryota</taxon>
        <taxon>Metazoa</taxon>
        <taxon>Ecdysozoa</taxon>
        <taxon>Nematoda</taxon>
        <taxon>Chromadorea</taxon>
        <taxon>Rhabditida</taxon>
        <taxon>Tylenchina</taxon>
        <taxon>Cephalobomorpha</taxon>
        <taxon>Cephaloboidea</taxon>
        <taxon>Cephalobidae</taxon>
        <taxon>Acrobeloides</taxon>
    </lineage>
</organism>
<evidence type="ECO:0000256" key="1">
    <source>
        <dbReference type="SAM" id="MobiDB-lite"/>
    </source>
</evidence>